<comment type="subcellular location">
    <subcellularLocation>
        <location evidence="1">Membrane</location>
        <topology evidence="1">Multi-pass membrane protein</topology>
    </subcellularLocation>
</comment>
<reference evidence="6" key="2">
    <citation type="submission" date="2025-09" db="UniProtKB">
        <authorList>
            <consortium name="Ensembl"/>
        </authorList>
    </citation>
    <scope>IDENTIFICATION</scope>
</reference>
<dbReference type="Pfam" id="PF00335">
    <property type="entry name" value="Tetraspanin"/>
    <property type="match status" value="1"/>
</dbReference>
<evidence type="ECO:0000313" key="7">
    <source>
        <dbReference type="Proteomes" id="UP000261420"/>
    </source>
</evidence>
<evidence type="ECO:0000256" key="3">
    <source>
        <dbReference type="ARBA" id="ARBA00022989"/>
    </source>
</evidence>
<proteinExistence type="predicted"/>
<accession>A0A3B4TTM0</accession>
<dbReference type="OMA" id="MSIKLMG"/>
<dbReference type="Proteomes" id="UP000261420">
    <property type="component" value="Unplaced"/>
</dbReference>
<evidence type="ECO:0000256" key="2">
    <source>
        <dbReference type="ARBA" id="ARBA00022692"/>
    </source>
</evidence>
<keyword evidence="2 5" id="KW-0812">Transmembrane</keyword>
<protein>
    <submittedName>
        <fullName evidence="6">Tetraspanin-8-like</fullName>
    </submittedName>
</protein>
<keyword evidence="7" id="KW-1185">Reference proteome</keyword>
<feature type="transmembrane region" description="Helical" evidence="5">
    <location>
        <begin position="71"/>
        <end position="91"/>
    </location>
</feature>
<dbReference type="AlphaFoldDB" id="A0A3B4TTM0"/>
<dbReference type="STRING" id="41447.ENSSDUP00000009382"/>
<name>A0A3B4TTM0_SERDU</name>
<evidence type="ECO:0000256" key="5">
    <source>
        <dbReference type="SAM" id="Phobius"/>
    </source>
</evidence>
<dbReference type="GO" id="GO:0016020">
    <property type="term" value="C:membrane"/>
    <property type="evidence" value="ECO:0007669"/>
    <property type="project" value="UniProtKB-SubCell"/>
</dbReference>
<sequence>MKGCFYAPERRSSMQRSAVVVVAEKTTLKRPFIFTNAVHMALCFFMLTMTITWHRDLIQTGKLVSSVSVVLMYVIEIGCLLLSVLGIFGACKGKRWCLILYATGMAAASQTIIVRTALSYQDVYEKRVVREEAKLLSMMPLSGTSKANRTLLYSIQEEFECCGLIEGYKDWGSFIPASCNCQYPGKCIRLRGSATLGAPKNQYVYQEPCLPIYVSELKLAFSLAMGIQFGSGVFWMVLLVMSIKLMGQIRRKQEFMALLQSNRYVPGLEKFWQGHRRQAVRGSCRKMCHQYSYRDCTFATDAALTEEAFMPHRSIYDLLHELPAVEMSPRLMYCQNEFRLKQQIQCLPVHFNH</sequence>
<dbReference type="InterPro" id="IPR008952">
    <property type="entry name" value="Tetraspanin_EC2_sf"/>
</dbReference>
<feature type="transmembrane region" description="Helical" evidence="5">
    <location>
        <begin position="220"/>
        <end position="243"/>
    </location>
</feature>
<dbReference type="GeneTree" id="ENSGT00940000168547"/>
<dbReference type="InterPro" id="IPR018499">
    <property type="entry name" value="Tetraspanin/Peripherin"/>
</dbReference>
<keyword evidence="3 5" id="KW-1133">Transmembrane helix</keyword>
<evidence type="ECO:0000256" key="1">
    <source>
        <dbReference type="ARBA" id="ARBA00004141"/>
    </source>
</evidence>
<dbReference type="SUPFAM" id="SSF48652">
    <property type="entry name" value="Tetraspanin"/>
    <property type="match status" value="1"/>
</dbReference>
<feature type="transmembrane region" description="Helical" evidence="5">
    <location>
        <begin position="98"/>
        <end position="118"/>
    </location>
</feature>
<evidence type="ECO:0000256" key="4">
    <source>
        <dbReference type="ARBA" id="ARBA00023136"/>
    </source>
</evidence>
<keyword evidence="4 5" id="KW-0472">Membrane</keyword>
<feature type="transmembrane region" description="Helical" evidence="5">
    <location>
        <begin position="32"/>
        <end position="51"/>
    </location>
</feature>
<evidence type="ECO:0000313" key="6">
    <source>
        <dbReference type="Ensembl" id="ENSSDUP00000009382.1"/>
    </source>
</evidence>
<reference evidence="6" key="1">
    <citation type="submission" date="2025-08" db="UniProtKB">
        <authorList>
            <consortium name="Ensembl"/>
        </authorList>
    </citation>
    <scope>IDENTIFICATION</scope>
</reference>
<dbReference type="Ensembl" id="ENSSDUT00000009563.1">
    <property type="protein sequence ID" value="ENSSDUP00000009382.1"/>
    <property type="gene ID" value="ENSSDUG00000006897.1"/>
</dbReference>
<organism evidence="6 7">
    <name type="scientific">Seriola dumerili</name>
    <name type="common">Greater amberjack</name>
    <name type="synonym">Caranx dumerili</name>
    <dbReference type="NCBI Taxonomy" id="41447"/>
    <lineage>
        <taxon>Eukaryota</taxon>
        <taxon>Metazoa</taxon>
        <taxon>Chordata</taxon>
        <taxon>Craniata</taxon>
        <taxon>Vertebrata</taxon>
        <taxon>Euteleostomi</taxon>
        <taxon>Actinopterygii</taxon>
        <taxon>Neopterygii</taxon>
        <taxon>Teleostei</taxon>
        <taxon>Neoteleostei</taxon>
        <taxon>Acanthomorphata</taxon>
        <taxon>Carangaria</taxon>
        <taxon>Carangiformes</taxon>
        <taxon>Carangidae</taxon>
        <taxon>Seriola</taxon>
    </lineage>
</organism>
<dbReference type="Gene3D" id="1.10.1450.10">
    <property type="entry name" value="Tetraspanin"/>
    <property type="match status" value="1"/>
</dbReference>